<evidence type="ECO:0000313" key="2">
    <source>
        <dbReference type="Proteomes" id="UP000521943"/>
    </source>
</evidence>
<dbReference type="AlphaFoldDB" id="A0A8H6HQ24"/>
<reference evidence="1 2" key="1">
    <citation type="submission" date="2020-07" db="EMBL/GenBank/DDBJ databases">
        <title>Comparative genomics of pyrophilous fungi reveals a link between fire events and developmental genes.</title>
        <authorList>
            <consortium name="DOE Joint Genome Institute"/>
            <person name="Steindorff A.S."/>
            <person name="Carver A."/>
            <person name="Calhoun S."/>
            <person name="Stillman K."/>
            <person name="Liu H."/>
            <person name="Lipzen A."/>
            <person name="Pangilinan J."/>
            <person name="Labutti K."/>
            <person name="Bruns T.D."/>
            <person name="Grigoriev I.V."/>
        </authorList>
    </citation>
    <scope>NUCLEOTIDE SEQUENCE [LARGE SCALE GENOMIC DNA]</scope>
    <source>
        <strain evidence="1 2">CBS 144469</strain>
    </source>
</reference>
<gene>
    <name evidence="1" type="ORF">DFP72DRAFT_1048213</name>
</gene>
<proteinExistence type="predicted"/>
<dbReference type="EMBL" id="JACGCI010000055">
    <property type="protein sequence ID" value="KAF6750644.1"/>
    <property type="molecule type" value="Genomic_DNA"/>
</dbReference>
<dbReference type="Proteomes" id="UP000521943">
    <property type="component" value="Unassembled WGS sequence"/>
</dbReference>
<name>A0A8H6HQ24_9AGAR</name>
<keyword evidence="2" id="KW-1185">Reference proteome</keyword>
<accession>A0A8H6HQ24</accession>
<organism evidence="1 2">
    <name type="scientific">Ephemerocybe angulata</name>
    <dbReference type="NCBI Taxonomy" id="980116"/>
    <lineage>
        <taxon>Eukaryota</taxon>
        <taxon>Fungi</taxon>
        <taxon>Dikarya</taxon>
        <taxon>Basidiomycota</taxon>
        <taxon>Agaricomycotina</taxon>
        <taxon>Agaricomycetes</taxon>
        <taxon>Agaricomycetidae</taxon>
        <taxon>Agaricales</taxon>
        <taxon>Agaricineae</taxon>
        <taxon>Psathyrellaceae</taxon>
        <taxon>Ephemerocybe</taxon>
    </lineage>
</organism>
<protein>
    <submittedName>
        <fullName evidence="1">Uncharacterized protein</fullName>
    </submittedName>
</protein>
<evidence type="ECO:0000313" key="1">
    <source>
        <dbReference type="EMBL" id="KAF6750644.1"/>
    </source>
</evidence>
<comment type="caution">
    <text evidence="1">The sequence shown here is derived from an EMBL/GenBank/DDBJ whole genome shotgun (WGS) entry which is preliminary data.</text>
</comment>
<sequence length="253" mass="28840">MNRPPDFTYQPWGFNVVQGRSPPHSSLIFVLKEVFSLRLVIGIEVTPFSTKLALKRETQASGCAHHLNDLEARSLPGLWPSTRYDDRWLLRVMIQRTCFEKELYGSRGGSPDMRRCAISKLEQHNWTEIILRVDLSGDEGGGQKARRWSEIGDRQGYIPLNNSTEFTLKEEERQESGSCTSSLHQTKLEGLLSGNVRRFEATEMGGLRRTPSNWDSMPYLDRRLRDYGRFPTPLPRALHSFLAAHEAPQIPGA</sequence>